<feature type="domain" description="C2H2-type" evidence="1">
    <location>
        <begin position="184"/>
        <end position="208"/>
    </location>
</feature>
<dbReference type="InterPro" id="IPR013087">
    <property type="entry name" value="Znf_C2H2_type"/>
</dbReference>
<accession>A0A6M3K0S8</accession>
<dbReference type="EMBL" id="MT142130">
    <property type="protein sequence ID" value="QJA74942.1"/>
    <property type="molecule type" value="Genomic_DNA"/>
</dbReference>
<proteinExistence type="predicted"/>
<dbReference type="Gene3D" id="3.30.160.60">
    <property type="entry name" value="Classic Zinc Finger"/>
    <property type="match status" value="1"/>
</dbReference>
<dbReference type="AlphaFoldDB" id="A0A6M3K0S8"/>
<protein>
    <recommendedName>
        <fullName evidence="1">C2H2-type domain-containing protein</fullName>
    </recommendedName>
</protein>
<reference evidence="2" key="1">
    <citation type="submission" date="2020-03" db="EMBL/GenBank/DDBJ databases">
        <title>The deep terrestrial virosphere.</title>
        <authorList>
            <person name="Holmfeldt K."/>
            <person name="Nilsson E."/>
            <person name="Simone D."/>
            <person name="Lopez-Fernandez M."/>
            <person name="Wu X."/>
            <person name="de Brujin I."/>
            <person name="Lundin D."/>
            <person name="Andersson A."/>
            <person name="Bertilsson S."/>
            <person name="Dopson M."/>
        </authorList>
    </citation>
    <scope>NUCLEOTIDE SEQUENCE</scope>
    <source>
        <strain evidence="2">MM415A01892</strain>
    </source>
</reference>
<evidence type="ECO:0000259" key="1">
    <source>
        <dbReference type="PROSITE" id="PS50157"/>
    </source>
</evidence>
<dbReference type="PROSITE" id="PS00028">
    <property type="entry name" value="ZINC_FINGER_C2H2_1"/>
    <property type="match status" value="1"/>
</dbReference>
<sequence length="208" mass="23627">MTTGLVDTDVVAIAEEVKREYPTKVGDNVGTGDMPTTVIVDQRRGLIPIYDTKTGELSKIPLFMLKQILRRRHRDGSPMFTVDKPTFAPPAGVIKCVLHKGNPSRAKFDEMKLPVCNKPNITSEYMLDRHMELKHPSVYKLLERERREQERKEDRELQRMMVESLAGNKAKADGAEAKPAKSELTCEHCGADFGTKRVLDKHIEEMHK</sequence>
<gene>
    <name evidence="2" type="ORF">MM415A01892_0010</name>
</gene>
<dbReference type="PROSITE" id="PS50157">
    <property type="entry name" value="ZINC_FINGER_C2H2_2"/>
    <property type="match status" value="1"/>
</dbReference>
<name>A0A6M3K0S8_9ZZZZ</name>
<organism evidence="2">
    <name type="scientific">viral metagenome</name>
    <dbReference type="NCBI Taxonomy" id="1070528"/>
    <lineage>
        <taxon>unclassified sequences</taxon>
        <taxon>metagenomes</taxon>
        <taxon>organismal metagenomes</taxon>
    </lineage>
</organism>
<evidence type="ECO:0000313" key="2">
    <source>
        <dbReference type="EMBL" id="QJA74942.1"/>
    </source>
</evidence>